<feature type="repeat" description="WD" evidence="3">
    <location>
        <begin position="30"/>
        <end position="67"/>
    </location>
</feature>
<organism evidence="4 5">
    <name type="scientific">Daphnia pulex</name>
    <name type="common">Water flea</name>
    <dbReference type="NCBI Taxonomy" id="6669"/>
    <lineage>
        <taxon>Eukaryota</taxon>
        <taxon>Metazoa</taxon>
        <taxon>Ecdysozoa</taxon>
        <taxon>Arthropoda</taxon>
        <taxon>Crustacea</taxon>
        <taxon>Branchiopoda</taxon>
        <taxon>Diplostraca</taxon>
        <taxon>Cladocera</taxon>
        <taxon>Anomopoda</taxon>
        <taxon>Daphniidae</taxon>
        <taxon>Daphnia</taxon>
    </lineage>
</organism>
<dbReference type="eggNOG" id="KOG2106">
    <property type="taxonomic scope" value="Eukaryota"/>
</dbReference>
<dbReference type="Proteomes" id="UP000000305">
    <property type="component" value="Unassembled WGS sequence"/>
</dbReference>
<dbReference type="PANTHER" id="PTHR13720:SF33">
    <property type="entry name" value="HELP DOMAIN-CONTAINING PROTEIN"/>
    <property type="match status" value="1"/>
</dbReference>
<accession>E9I430</accession>
<keyword evidence="5" id="KW-1185">Reference proteome</keyword>
<dbReference type="AlphaFoldDB" id="E9I430"/>
<dbReference type="HOGENOM" id="CLU_2815041_0_0_1"/>
<dbReference type="InterPro" id="IPR050630">
    <property type="entry name" value="WD_repeat_EMAP"/>
</dbReference>
<dbReference type="InterPro" id="IPR001680">
    <property type="entry name" value="WD40_rpt"/>
</dbReference>
<dbReference type="KEGG" id="dpx:DAPPUDRAFT_274316"/>
<dbReference type="Gene3D" id="2.130.10.10">
    <property type="entry name" value="YVTN repeat-like/Quinoprotein amine dehydrogenase"/>
    <property type="match status" value="1"/>
</dbReference>
<keyword evidence="1 3" id="KW-0853">WD repeat</keyword>
<name>E9I430_DAPPU</name>
<evidence type="ECO:0000256" key="2">
    <source>
        <dbReference type="ARBA" id="ARBA00022737"/>
    </source>
</evidence>
<proteinExistence type="predicted"/>
<dbReference type="EMBL" id="GL734877">
    <property type="protein sequence ID" value="EFX61251.1"/>
    <property type="molecule type" value="Genomic_DNA"/>
</dbReference>
<keyword evidence="2" id="KW-0677">Repeat</keyword>
<dbReference type="PROSITE" id="PS50294">
    <property type="entry name" value="WD_REPEATS_REGION"/>
    <property type="match status" value="1"/>
</dbReference>
<evidence type="ECO:0000313" key="4">
    <source>
        <dbReference type="EMBL" id="EFX61251.1"/>
    </source>
</evidence>
<protein>
    <submittedName>
        <fullName evidence="4">Uncharacterized protein</fullName>
    </submittedName>
</protein>
<reference evidence="4 5" key="1">
    <citation type="journal article" date="2011" name="Science">
        <title>The ecoresponsive genome of Daphnia pulex.</title>
        <authorList>
            <person name="Colbourne J.K."/>
            <person name="Pfrender M.E."/>
            <person name="Gilbert D."/>
            <person name="Thomas W.K."/>
            <person name="Tucker A."/>
            <person name="Oakley T.H."/>
            <person name="Tokishita S."/>
            <person name="Aerts A."/>
            <person name="Arnold G.J."/>
            <person name="Basu M.K."/>
            <person name="Bauer D.J."/>
            <person name="Caceres C.E."/>
            <person name="Carmel L."/>
            <person name="Casola C."/>
            <person name="Choi J.H."/>
            <person name="Detter J.C."/>
            <person name="Dong Q."/>
            <person name="Dusheyko S."/>
            <person name="Eads B.D."/>
            <person name="Frohlich T."/>
            <person name="Geiler-Samerotte K.A."/>
            <person name="Gerlach D."/>
            <person name="Hatcher P."/>
            <person name="Jogdeo S."/>
            <person name="Krijgsveld J."/>
            <person name="Kriventseva E.V."/>
            <person name="Kultz D."/>
            <person name="Laforsch C."/>
            <person name="Lindquist E."/>
            <person name="Lopez J."/>
            <person name="Manak J.R."/>
            <person name="Muller J."/>
            <person name="Pangilinan J."/>
            <person name="Patwardhan R.P."/>
            <person name="Pitluck S."/>
            <person name="Pritham E.J."/>
            <person name="Rechtsteiner A."/>
            <person name="Rho M."/>
            <person name="Rogozin I.B."/>
            <person name="Sakarya O."/>
            <person name="Salamov A."/>
            <person name="Schaack S."/>
            <person name="Shapiro H."/>
            <person name="Shiga Y."/>
            <person name="Skalitzky C."/>
            <person name="Smith Z."/>
            <person name="Souvorov A."/>
            <person name="Sung W."/>
            <person name="Tang Z."/>
            <person name="Tsuchiya D."/>
            <person name="Tu H."/>
            <person name="Vos H."/>
            <person name="Wang M."/>
            <person name="Wolf Y.I."/>
            <person name="Yamagata H."/>
            <person name="Yamada T."/>
            <person name="Ye Y."/>
            <person name="Shaw J.R."/>
            <person name="Andrews J."/>
            <person name="Crease T.J."/>
            <person name="Tang H."/>
            <person name="Lucas S.M."/>
            <person name="Robertson H.M."/>
            <person name="Bork P."/>
            <person name="Koonin E.V."/>
            <person name="Zdobnov E.M."/>
            <person name="Grigoriev I.V."/>
            <person name="Lynch M."/>
            <person name="Boore J.L."/>
        </authorList>
    </citation>
    <scope>NUCLEOTIDE SEQUENCE [LARGE SCALE GENOMIC DNA]</scope>
</reference>
<dbReference type="FunFam" id="2.130.10.10:FF:001941">
    <property type="entry name" value="Uncharacterized protein"/>
    <property type="match status" value="1"/>
</dbReference>
<dbReference type="PROSITE" id="PS50082">
    <property type="entry name" value="WD_REPEATS_2"/>
    <property type="match status" value="1"/>
</dbReference>
<dbReference type="InParanoid" id="E9I430"/>
<dbReference type="PANTHER" id="PTHR13720">
    <property type="entry name" value="WD-40 REPEAT PROTEIN"/>
    <property type="match status" value="1"/>
</dbReference>
<dbReference type="Pfam" id="PF00400">
    <property type="entry name" value="WD40"/>
    <property type="match status" value="1"/>
</dbReference>
<dbReference type="InterPro" id="IPR015943">
    <property type="entry name" value="WD40/YVTN_repeat-like_dom_sf"/>
</dbReference>
<gene>
    <name evidence="4" type="ORF">DAPPUDRAFT_274316</name>
</gene>
<dbReference type="STRING" id="6669.E9I430"/>
<dbReference type="InterPro" id="IPR036322">
    <property type="entry name" value="WD40_repeat_dom_sf"/>
</dbReference>
<sequence>MNLIATGNDSGEIRVLEYPCLVKNSDSVKGRGHSSHVTSVLFNNNDELLFSTGGEDQTVLQWSIESE</sequence>
<evidence type="ECO:0000256" key="1">
    <source>
        <dbReference type="ARBA" id="ARBA00022574"/>
    </source>
</evidence>
<dbReference type="OrthoDB" id="30195at2759"/>
<evidence type="ECO:0000313" key="5">
    <source>
        <dbReference type="Proteomes" id="UP000000305"/>
    </source>
</evidence>
<evidence type="ECO:0000256" key="3">
    <source>
        <dbReference type="PROSITE-ProRule" id="PRU00221"/>
    </source>
</evidence>
<dbReference type="SUPFAM" id="SSF50978">
    <property type="entry name" value="WD40 repeat-like"/>
    <property type="match status" value="1"/>
</dbReference>